<organism evidence="3 4">
    <name type="scientific">Candidatus Sulfuritelmatomonas gaucii</name>
    <dbReference type="NCBI Taxonomy" id="2043161"/>
    <lineage>
        <taxon>Bacteria</taxon>
        <taxon>Pseudomonadati</taxon>
        <taxon>Acidobacteriota</taxon>
        <taxon>Terriglobia</taxon>
        <taxon>Terriglobales</taxon>
        <taxon>Acidobacteriaceae</taxon>
        <taxon>Candidatus Sulfuritelmatomonas</taxon>
    </lineage>
</organism>
<evidence type="ECO:0000256" key="1">
    <source>
        <dbReference type="SAM" id="SignalP"/>
    </source>
</evidence>
<evidence type="ECO:0000259" key="2">
    <source>
        <dbReference type="Pfam" id="PF08308"/>
    </source>
</evidence>
<keyword evidence="1" id="KW-0732">Signal</keyword>
<sequence length="376" mass="40930">MRAICASMVCLALLSSLAWCEHNPADYPLTISILDQPAFTTHSFSGAYTYTASGHANAEDGGAIFAVDYSYDCNIRLVPNSPTSPYIAKWSKPNQKIRMKVLASVIGEPNKFVECEMKTTVRDGVYFREAGQAVLIPKAEYDNWQEERKERNSADYPMEITVIEENVSPSMTLTTPSGATQTRLQGSGRGNLYAGQDVHGVELSYSCGFPLYTKRKYAARWIVPQQQLEVLRTGAGQNFDGPNICVLTTTMKDVVYLTELGAGVTGTISPEEYARRNAAAGPTGAPAPAPGATVTPANQEANVTKVVIHSQPEGADIEVDGNYVGSTPSTLPMTPGRHKIVVRKLGFEDWERQMQFMGGETQVQADLEEKKAADSQ</sequence>
<gene>
    <name evidence="3" type="ORF">SBA5_400042</name>
</gene>
<feature type="chain" id="PRO_5014744352" description="PEGA domain-containing protein" evidence="1">
    <location>
        <begin position="21"/>
        <end position="376"/>
    </location>
</feature>
<accession>A0A2N9LK56</accession>
<evidence type="ECO:0000313" key="4">
    <source>
        <dbReference type="Proteomes" id="UP000239735"/>
    </source>
</evidence>
<dbReference type="InterPro" id="IPR013229">
    <property type="entry name" value="PEGA"/>
</dbReference>
<dbReference type="AlphaFoldDB" id="A0A2N9LK56"/>
<reference evidence="4" key="1">
    <citation type="submission" date="2018-02" db="EMBL/GenBank/DDBJ databases">
        <authorList>
            <person name="Hausmann B."/>
        </authorList>
    </citation>
    <scope>NUCLEOTIDE SEQUENCE [LARGE SCALE GENOMIC DNA]</scope>
    <source>
        <strain evidence="4">Peat soil MAG SbA5</strain>
    </source>
</reference>
<dbReference type="OrthoDB" id="117664at2"/>
<evidence type="ECO:0000313" key="3">
    <source>
        <dbReference type="EMBL" id="SPE23631.1"/>
    </source>
</evidence>
<dbReference type="Pfam" id="PF08308">
    <property type="entry name" value="PEGA"/>
    <property type="match status" value="1"/>
</dbReference>
<name>A0A2N9LK56_9BACT</name>
<feature type="domain" description="PEGA" evidence="2">
    <location>
        <begin position="305"/>
        <end position="369"/>
    </location>
</feature>
<dbReference type="EMBL" id="OKRB01000098">
    <property type="protein sequence ID" value="SPE23631.1"/>
    <property type="molecule type" value="Genomic_DNA"/>
</dbReference>
<dbReference type="Proteomes" id="UP000239735">
    <property type="component" value="Unassembled WGS sequence"/>
</dbReference>
<proteinExistence type="predicted"/>
<feature type="signal peptide" evidence="1">
    <location>
        <begin position="1"/>
        <end position="20"/>
    </location>
</feature>
<protein>
    <recommendedName>
        <fullName evidence="2">PEGA domain-containing protein</fullName>
    </recommendedName>
</protein>